<accession>A0A8F9TSM4</accession>
<dbReference type="RefSeq" id="WP_220160653.1">
    <property type="nucleotide sequence ID" value="NZ_CP080507.1"/>
</dbReference>
<proteinExistence type="predicted"/>
<feature type="compositionally biased region" description="Low complexity" evidence="1">
    <location>
        <begin position="86"/>
        <end position="100"/>
    </location>
</feature>
<evidence type="ECO:0000313" key="3">
    <source>
        <dbReference type="Proteomes" id="UP000825051"/>
    </source>
</evidence>
<evidence type="ECO:0000256" key="1">
    <source>
        <dbReference type="SAM" id="MobiDB-lite"/>
    </source>
</evidence>
<gene>
    <name evidence="2" type="ORF">K0B96_09425</name>
</gene>
<organism evidence="2 3">
    <name type="scientific">Horticoccus luteus</name>
    <dbReference type="NCBI Taxonomy" id="2862869"/>
    <lineage>
        <taxon>Bacteria</taxon>
        <taxon>Pseudomonadati</taxon>
        <taxon>Verrucomicrobiota</taxon>
        <taxon>Opitutia</taxon>
        <taxon>Opitutales</taxon>
        <taxon>Opitutaceae</taxon>
        <taxon>Horticoccus</taxon>
    </lineage>
</organism>
<sequence>MNPAPQRLFRVRLADYILHVFEREIAFGNAQHLVFGLVKAKVRHQRLSWQIVLAAQVCNGAETPSSSVCESVDREVGGKGWSPDLRNSAARSTNAASASSPLAALNSINLAGVRVSSTGSRTDSSP</sequence>
<dbReference type="AlphaFoldDB" id="A0A8F9TSM4"/>
<dbReference type="EMBL" id="CP080507">
    <property type="protein sequence ID" value="QYM77548.1"/>
    <property type="molecule type" value="Genomic_DNA"/>
</dbReference>
<reference evidence="2" key="1">
    <citation type="submission" date="2021-08" db="EMBL/GenBank/DDBJ databases">
        <title>Genome of a novel bacterium of the phylum Verrucomicrobia, Oleiharenicola sp. KSB-15.</title>
        <authorList>
            <person name="Chung J.-H."/>
            <person name="Ahn J.-H."/>
            <person name="Yoon Y."/>
            <person name="Kim D.-Y."/>
            <person name="An S.-H."/>
            <person name="Park I."/>
            <person name="Yeon J."/>
        </authorList>
    </citation>
    <scope>NUCLEOTIDE SEQUENCE</scope>
    <source>
        <strain evidence="2">KSB-15</strain>
    </source>
</reference>
<evidence type="ECO:0000313" key="2">
    <source>
        <dbReference type="EMBL" id="QYM77548.1"/>
    </source>
</evidence>
<feature type="region of interest" description="Disordered" evidence="1">
    <location>
        <begin position="78"/>
        <end position="100"/>
    </location>
</feature>
<protein>
    <submittedName>
        <fullName evidence="2">Uncharacterized protein</fullName>
    </submittedName>
</protein>
<dbReference type="Proteomes" id="UP000825051">
    <property type="component" value="Chromosome"/>
</dbReference>
<dbReference type="KEGG" id="ole:K0B96_09425"/>
<keyword evidence="3" id="KW-1185">Reference proteome</keyword>
<name>A0A8F9TSM4_9BACT</name>